<name>A0A1H2ATM8_9MICC</name>
<dbReference type="Gene3D" id="3.40.630.30">
    <property type="match status" value="1"/>
</dbReference>
<evidence type="ECO:0000256" key="2">
    <source>
        <dbReference type="ARBA" id="ARBA00023315"/>
    </source>
</evidence>
<evidence type="ECO:0000313" key="5">
    <source>
        <dbReference type="Proteomes" id="UP000198751"/>
    </source>
</evidence>
<organism evidence="4 5">
    <name type="scientific">Pseudarthrobacter equi</name>
    <dbReference type="NCBI Taxonomy" id="728066"/>
    <lineage>
        <taxon>Bacteria</taxon>
        <taxon>Bacillati</taxon>
        <taxon>Actinomycetota</taxon>
        <taxon>Actinomycetes</taxon>
        <taxon>Micrococcales</taxon>
        <taxon>Micrococcaceae</taxon>
        <taxon>Pseudarthrobacter</taxon>
    </lineage>
</organism>
<dbReference type="PROSITE" id="PS51186">
    <property type="entry name" value="GNAT"/>
    <property type="match status" value="1"/>
</dbReference>
<dbReference type="GO" id="GO:0016747">
    <property type="term" value="F:acyltransferase activity, transferring groups other than amino-acyl groups"/>
    <property type="evidence" value="ECO:0007669"/>
    <property type="project" value="InterPro"/>
</dbReference>
<evidence type="ECO:0000313" key="4">
    <source>
        <dbReference type="EMBL" id="SDT48876.1"/>
    </source>
</evidence>
<dbReference type="SUPFAM" id="SSF55729">
    <property type="entry name" value="Acyl-CoA N-acyltransferases (Nat)"/>
    <property type="match status" value="2"/>
</dbReference>
<keyword evidence="1 4" id="KW-0808">Transferase</keyword>
<dbReference type="OrthoDB" id="4119890at2"/>
<dbReference type="Pfam" id="PF00583">
    <property type="entry name" value="Acetyltransf_1"/>
    <property type="match status" value="1"/>
</dbReference>
<dbReference type="InterPro" id="IPR000182">
    <property type="entry name" value="GNAT_dom"/>
</dbReference>
<feature type="domain" description="N-acetyltransferase" evidence="3">
    <location>
        <begin position="24"/>
        <end position="208"/>
    </location>
</feature>
<accession>A0A1H2ATM8</accession>
<evidence type="ECO:0000259" key="3">
    <source>
        <dbReference type="PROSITE" id="PS51186"/>
    </source>
</evidence>
<protein>
    <submittedName>
        <fullName evidence="4">Acetyltransferase (GNAT) family protein</fullName>
    </submittedName>
</protein>
<dbReference type="RefSeq" id="WP_091721998.1">
    <property type="nucleotide sequence ID" value="NZ_LT629779.1"/>
</dbReference>
<sequence>MPGTPLPLPPDAVAAGITISPVDIPVRENRTQPPGVVPSEDFRACHALRETHELSLWGNLDRCPTLAESLEFWRGNQYEERHLFLASRDGSPAGLCSVTLPLRENTDTAGIDVLVHPAQRRQGVGRTLLEFAEALARRQGRTSLDGYHEIPLDRVGTDAAMLPAKSGSGALPLADPATAFASTAGYTLEQVERSSRLDLPVPSGLMTRLEAEAAARASAYTVVLWDDQCPDEFVAGFAALKETMSTDVPTAGLGWEREAWDPARVRDEEATMVRGGAQSVVAAARHRGTGELVAYTVLNWRPEVPGSATQQDTLVAGPHRGHRLGMLVKAANLGRAQARWPSVRSVLTWNASENQHMLSINIALGFRPAGYEGEWQKRLG</sequence>
<dbReference type="EMBL" id="LT629779">
    <property type="protein sequence ID" value="SDT48876.1"/>
    <property type="molecule type" value="Genomic_DNA"/>
</dbReference>
<dbReference type="CDD" id="cd04301">
    <property type="entry name" value="NAT_SF"/>
    <property type="match status" value="1"/>
</dbReference>
<dbReference type="Proteomes" id="UP000198751">
    <property type="component" value="Chromosome I"/>
</dbReference>
<dbReference type="PANTHER" id="PTHR43877">
    <property type="entry name" value="AMINOALKYLPHOSPHONATE N-ACETYLTRANSFERASE-RELATED-RELATED"/>
    <property type="match status" value="1"/>
</dbReference>
<keyword evidence="2" id="KW-0012">Acyltransferase</keyword>
<dbReference type="AlphaFoldDB" id="A0A1H2ATM8"/>
<proteinExistence type="predicted"/>
<keyword evidence="5" id="KW-1185">Reference proteome</keyword>
<gene>
    <name evidence="4" type="ORF">SAMN04489743_3164</name>
</gene>
<dbReference type="InterPro" id="IPR016181">
    <property type="entry name" value="Acyl_CoA_acyltransferase"/>
</dbReference>
<dbReference type="InterPro" id="IPR050832">
    <property type="entry name" value="Bact_Acetyltransf"/>
</dbReference>
<evidence type="ECO:0000256" key="1">
    <source>
        <dbReference type="ARBA" id="ARBA00022679"/>
    </source>
</evidence>
<reference evidence="5" key="1">
    <citation type="submission" date="2016-10" db="EMBL/GenBank/DDBJ databases">
        <authorList>
            <person name="Varghese N."/>
            <person name="Submissions S."/>
        </authorList>
    </citation>
    <scope>NUCLEOTIDE SEQUENCE [LARGE SCALE GENOMIC DNA]</scope>
    <source>
        <strain evidence="5">IMMIB L-1606</strain>
    </source>
</reference>